<keyword evidence="2 5" id="KW-0812">Transmembrane</keyword>
<keyword evidence="3 5" id="KW-1133">Transmembrane helix</keyword>
<protein>
    <recommendedName>
        <fullName evidence="6">Methylamine utilisation protein MauE domain-containing protein</fullName>
    </recommendedName>
</protein>
<sequence>MKRSFIIDMVISLLVLLFVHTAVSKLLAYADYRLSMGRQALPKALLPVLVPVLPAAELLAAACLLFRRTRRIGLYVSAILMLVFTTYVALAVSGFFPHLPCSCGGVIAGMGWTAHLILNVIVLLLNILAIVLENRERRIRLSHR</sequence>
<evidence type="ECO:0000313" key="8">
    <source>
        <dbReference type="Proteomes" id="UP000434850"/>
    </source>
</evidence>
<evidence type="ECO:0000256" key="5">
    <source>
        <dbReference type="SAM" id="Phobius"/>
    </source>
</evidence>
<evidence type="ECO:0000256" key="2">
    <source>
        <dbReference type="ARBA" id="ARBA00022692"/>
    </source>
</evidence>
<gene>
    <name evidence="7" type="ORF">GO816_10170</name>
</gene>
<feature type="transmembrane region" description="Helical" evidence="5">
    <location>
        <begin position="44"/>
        <end position="65"/>
    </location>
</feature>
<evidence type="ECO:0000256" key="1">
    <source>
        <dbReference type="ARBA" id="ARBA00004141"/>
    </source>
</evidence>
<feature type="transmembrane region" description="Helical" evidence="5">
    <location>
        <begin position="112"/>
        <end position="132"/>
    </location>
</feature>
<dbReference type="RefSeq" id="WP_157541745.1">
    <property type="nucleotide sequence ID" value="NZ_WQLA01000003.1"/>
</dbReference>
<dbReference type="Pfam" id="PF07291">
    <property type="entry name" value="MauE"/>
    <property type="match status" value="1"/>
</dbReference>
<evidence type="ECO:0000256" key="4">
    <source>
        <dbReference type="ARBA" id="ARBA00023136"/>
    </source>
</evidence>
<dbReference type="Proteomes" id="UP000434850">
    <property type="component" value="Unassembled WGS sequence"/>
</dbReference>
<reference evidence="7 8" key="1">
    <citation type="submission" date="2019-12" db="EMBL/GenBank/DDBJ databases">
        <title>Mucilaginibacter sp. HME9299 genome sequencing and assembly.</title>
        <authorList>
            <person name="Kang H."/>
            <person name="Kim H."/>
            <person name="Joh K."/>
        </authorList>
    </citation>
    <scope>NUCLEOTIDE SEQUENCE [LARGE SCALE GENOMIC DNA]</scope>
    <source>
        <strain evidence="7 8">HME9299</strain>
    </source>
</reference>
<proteinExistence type="predicted"/>
<dbReference type="GO" id="GO:0016020">
    <property type="term" value="C:membrane"/>
    <property type="evidence" value="ECO:0007669"/>
    <property type="project" value="UniProtKB-SubCell"/>
</dbReference>
<dbReference type="InterPro" id="IPR009908">
    <property type="entry name" value="Methylamine_util_MauE"/>
</dbReference>
<evidence type="ECO:0000259" key="6">
    <source>
        <dbReference type="Pfam" id="PF07291"/>
    </source>
</evidence>
<name>A0A6I4IDN8_9SPHI</name>
<comment type="caution">
    <text evidence="7">The sequence shown here is derived from an EMBL/GenBank/DDBJ whole genome shotgun (WGS) entry which is preliminary data.</text>
</comment>
<organism evidence="7 8">
    <name type="scientific">Mucilaginibacter aquatilis</name>
    <dbReference type="NCBI Taxonomy" id="1517760"/>
    <lineage>
        <taxon>Bacteria</taxon>
        <taxon>Pseudomonadati</taxon>
        <taxon>Bacteroidota</taxon>
        <taxon>Sphingobacteriia</taxon>
        <taxon>Sphingobacteriales</taxon>
        <taxon>Sphingobacteriaceae</taxon>
        <taxon>Mucilaginibacter</taxon>
    </lineage>
</organism>
<evidence type="ECO:0000313" key="7">
    <source>
        <dbReference type="EMBL" id="MVN91489.1"/>
    </source>
</evidence>
<dbReference type="EMBL" id="WQLA01000003">
    <property type="protein sequence ID" value="MVN91489.1"/>
    <property type="molecule type" value="Genomic_DNA"/>
</dbReference>
<feature type="transmembrane region" description="Helical" evidence="5">
    <location>
        <begin position="72"/>
        <end position="92"/>
    </location>
</feature>
<dbReference type="OrthoDB" id="673785at2"/>
<evidence type="ECO:0000256" key="3">
    <source>
        <dbReference type="ARBA" id="ARBA00022989"/>
    </source>
</evidence>
<keyword evidence="8" id="KW-1185">Reference proteome</keyword>
<comment type="subcellular location">
    <subcellularLocation>
        <location evidence="1">Membrane</location>
        <topology evidence="1">Multi-pass membrane protein</topology>
    </subcellularLocation>
</comment>
<feature type="domain" description="Methylamine utilisation protein MauE" evidence="6">
    <location>
        <begin position="6"/>
        <end position="131"/>
    </location>
</feature>
<accession>A0A6I4IDN8</accession>
<dbReference type="AlphaFoldDB" id="A0A6I4IDN8"/>
<keyword evidence="4 5" id="KW-0472">Membrane</keyword>
<dbReference type="GO" id="GO:0030416">
    <property type="term" value="P:methylamine metabolic process"/>
    <property type="evidence" value="ECO:0007669"/>
    <property type="project" value="InterPro"/>
</dbReference>
<dbReference type="UniPathway" id="UPA00895"/>